<dbReference type="EMBL" id="BX842656">
    <property type="protein sequence ID" value="CAE81259.1"/>
    <property type="molecule type" value="Genomic_DNA"/>
</dbReference>
<dbReference type="GO" id="GO:0003677">
    <property type="term" value="F:DNA binding"/>
    <property type="evidence" value="ECO:0007669"/>
    <property type="project" value="UniProtKB-KW"/>
</dbReference>
<proteinExistence type="inferred from homology"/>
<dbReference type="Pfam" id="PF17762">
    <property type="entry name" value="HTH_ParB"/>
    <property type="match status" value="1"/>
</dbReference>
<dbReference type="Pfam" id="PF02195">
    <property type="entry name" value="ParB_N"/>
    <property type="match status" value="1"/>
</dbReference>
<dbReference type="PANTHER" id="PTHR33375:SF1">
    <property type="entry name" value="CHROMOSOME-PARTITIONING PROTEIN PARB-RELATED"/>
    <property type="match status" value="1"/>
</dbReference>
<feature type="domain" description="ParB-like N-terminal" evidence="5">
    <location>
        <begin position="75"/>
        <end position="165"/>
    </location>
</feature>
<dbReference type="GO" id="GO:0007059">
    <property type="term" value="P:chromosome segregation"/>
    <property type="evidence" value="ECO:0007669"/>
    <property type="project" value="UniProtKB-KW"/>
</dbReference>
<dbReference type="FunFam" id="1.10.10.2830:FF:000001">
    <property type="entry name" value="Chromosome partitioning protein ParB"/>
    <property type="match status" value="1"/>
</dbReference>
<sequence length="337" mass="36756">MSDIAVESSNKKKGLGRGLGSLLGGPAPEQTPAAPKAAAAAPSINNTVASTPAPAAAPQVATPVAPPVDPESKIWKVGIDKLSPGQYQPRRTFEKEPLQELAQSIKENGILQPIVARRTASGKLEIVAGERRWRASQLAGLHEVPVILKNYDDKQALELAIVENIQREDLNPIEEAEGYSRLISEFKLSQQQVAEKVGRDRATVANAVRLLSLPDSVKEMISGNELSVGHAKVLLSLQDPKKQIEFAKKVVNEKIAVRKLEKMVQAVVKGHEEVEEAPTFDSNVTQRLISGLSDELQKMLGTKVNIDYANSKGKITIHFYSDDELTNMVDRLKEGWQ</sequence>
<organism evidence="6 7">
    <name type="scientific">Bdellovibrio bacteriovorus (strain ATCC 15356 / DSM 50701 / NCIMB 9529 / HD100)</name>
    <dbReference type="NCBI Taxonomy" id="264462"/>
    <lineage>
        <taxon>Bacteria</taxon>
        <taxon>Pseudomonadati</taxon>
        <taxon>Bdellovibrionota</taxon>
        <taxon>Bdellovibrionia</taxon>
        <taxon>Bdellovibrionales</taxon>
        <taxon>Pseudobdellovibrionaceae</taxon>
        <taxon>Bdellovibrio</taxon>
    </lineage>
</organism>
<name>Q6MGM0_BDEBA</name>
<protein>
    <submittedName>
        <fullName evidence="6">Chromosome partitioning protein</fullName>
    </submittedName>
</protein>
<dbReference type="InterPro" id="IPR003115">
    <property type="entry name" value="ParB_N"/>
</dbReference>
<dbReference type="InterPro" id="IPR041468">
    <property type="entry name" value="HTH_ParB/Spo0J"/>
</dbReference>
<dbReference type="SUPFAM" id="SSF109709">
    <property type="entry name" value="KorB DNA-binding domain-like"/>
    <property type="match status" value="1"/>
</dbReference>
<accession>Q6MGM0</accession>
<evidence type="ECO:0000313" key="7">
    <source>
        <dbReference type="Proteomes" id="UP000008080"/>
    </source>
</evidence>
<keyword evidence="3" id="KW-0238">DNA-binding</keyword>
<evidence type="ECO:0000259" key="5">
    <source>
        <dbReference type="SMART" id="SM00470"/>
    </source>
</evidence>
<comment type="similarity">
    <text evidence="1">Belongs to the ParB family.</text>
</comment>
<evidence type="ECO:0000256" key="1">
    <source>
        <dbReference type="ARBA" id="ARBA00006295"/>
    </source>
</evidence>
<evidence type="ECO:0000256" key="4">
    <source>
        <dbReference type="SAM" id="MobiDB-lite"/>
    </source>
</evidence>
<keyword evidence="7" id="KW-1185">Reference proteome</keyword>
<dbReference type="Proteomes" id="UP000008080">
    <property type="component" value="Chromosome"/>
</dbReference>
<gene>
    <name evidence="6" type="primary">parB</name>
    <name evidence="6" type="ordered locus">Bd3905</name>
</gene>
<dbReference type="STRING" id="264462.Bd3905"/>
<dbReference type="GeneID" id="93014670"/>
<dbReference type="NCBIfam" id="TIGR00180">
    <property type="entry name" value="parB_part"/>
    <property type="match status" value="1"/>
</dbReference>
<dbReference type="FunFam" id="3.90.1530.30:FF:000001">
    <property type="entry name" value="Chromosome partitioning protein ParB"/>
    <property type="match status" value="1"/>
</dbReference>
<dbReference type="SMR" id="Q6MGM0"/>
<reference evidence="6 7" key="1">
    <citation type="journal article" date="2004" name="Science">
        <title>A predator unmasked: life cycle of Bdellovibrio bacteriovorus from a genomic perspective.</title>
        <authorList>
            <person name="Rendulic S."/>
            <person name="Jagtap P."/>
            <person name="Rosinus A."/>
            <person name="Eppinger M."/>
            <person name="Baar C."/>
            <person name="Lanz C."/>
            <person name="Keller H."/>
            <person name="Lambert C."/>
            <person name="Evans K.J."/>
            <person name="Goesmann A."/>
            <person name="Meyer F."/>
            <person name="Sockett R.E."/>
            <person name="Schuster S.C."/>
        </authorList>
    </citation>
    <scope>NUCLEOTIDE SEQUENCE [LARGE SCALE GENOMIC DNA]</scope>
    <source>
        <strain evidence="7">ATCC 15356 / DSM 50701 / NCIMB 9529 / HD100</strain>
    </source>
</reference>
<dbReference type="AlphaFoldDB" id="Q6MGM0"/>
<evidence type="ECO:0000256" key="3">
    <source>
        <dbReference type="ARBA" id="ARBA00023125"/>
    </source>
</evidence>
<dbReference type="Gene3D" id="3.90.1530.30">
    <property type="match status" value="1"/>
</dbReference>
<dbReference type="RefSeq" id="WP_011166202.1">
    <property type="nucleotide sequence ID" value="NC_005363.1"/>
</dbReference>
<dbReference type="eggNOG" id="COG1475">
    <property type="taxonomic scope" value="Bacteria"/>
</dbReference>
<dbReference type="Gene3D" id="1.10.10.2830">
    <property type="match status" value="1"/>
</dbReference>
<feature type="compositionally biased region" description="Low complexity" evidence="4">
    <location>
        <begin position="24"/>
        <end position="63"/>
    </location>
</feature>
<dbReference type="SUPFAM" id="SSF110849">
    <property type="entry name" value="ParB/Sulfiredoxin"/>
    <property type="match status" value="1"/>
</dbReference>
<dbReference type="InterPro" id="IPR004437">
    <property type="entry name" value="ParB/RepB/Spo0J"/>
</dbReference>
<feature type="region of interest" description="Disordered" evidence="4">
    <location>
        <begin position="1"/>
        <end position="67"/>
    </location>
</feature>
<evidence type="ECO:0000313" key="6">
    <source>
        <dbReference type="EMBL" id="CAE81259.1"/>
    </source>
</evidence>
<dbReference type="SMART" id="SM00470">
    <property type="entry name" value="ParB"/>
    <property type="match status" value="1"/>
</dbReference>
<dbReference type="KEGG" id="bba:Bd3905"/>
<dbReference type="HOGENOM" id="CLU_023853_0_0_7"/>
<dbReference type="InterPro" id="IPR050336">
    <property type="entry name" value="Chromosome_partition/occlusion"/>
</dbReference>
<evidence type="ECO:0000256" key="2">
    <source>
        <dbReference type="ARBA" id="ARBA00022829"/>
    </source>
</evidence>
<dbReference type="CDD" id="cd16393">
    <property type="entry name" value="SPO0J_N"/>
    <property type="match status" value="1"/>
</dbReference>
<dbReference type="Pfam" id="PF23552">
    <property type="entry name" value="ParB_C"/>
    <property type="match status" value="1"/>
</dbReference>
<dbReference type="InterPro" id="IPR036086">
    <property type="entry name" value="ParB/Sulfiredoxin_sf"/>
</dbReference>
<dbReference type="InterPro" id="IPR057240">
    <property type="entry name" value="ParB_dimer_C"/>
</dbReference>
<dbReference type="GO" id="GO:0005694">
    <property type="term" value="C:chromosome"/>
    <property type="evidence" value="ECO:0007669"/>
    <property type="project" value="TreeGrafter"/>
</dbReference>
<keyword evidence="2" id="KW-0159">Chromosome partition</keyword>
<dbReference type="PANTHER" id="PTHR33375">
    <property type="entry name" value="CHROMOSOME-PARTITIONING PROTEIN PARB-RELATED"/>
    <property type="match status" value="1"/>
</dbReference>